<name>A0ABM6YCE8_9LEPT</name>
<evidence type="ECO:0000313" key="2">
    <source>
        <dbReference type="Proteomes" id="UP000258889"/>
    </source>
</evidence>
<organism evidence="1 2">
    <name type="scientific">Leptospira mayottensis</name>
    <dbReference type="NCBI Taxonomy" id="1137606"/>
    <lineage>
        <taxon>Bacteria</taxon>
        <taxon>Pseudomonadati</taxon>
        <taxon>Spirochaetota</taxon>
        <taxon>Spirochaetia</taxon>
        <taxon>Leptospirales</taxon>
        <taxon>Leptospiraceae</taxon>
        <taxon>Leptospira</taxon>
    </lineage>
</organism>
<keyword evidence="2" id="KW-1185">Reference proteome</keyword>
<dbReference type="EMBL" id="CP030144">
    <property type="protein sequence ID" value="AXR65724.1"/>
    <property type="molecule type" value="Genomic_DNA"/>
</dbReference>
<gene>
    <name evidence="1" type="ORF">DQM28_17445</name>
</gene>
<reference evidence="1 2" key="1">
    <citation type="submission" date="2018-09" db="EMBL/GenBank/DDBJ databases">
        <title>Complete Genome sequences of three Leptospira mayottensis isolates obtained from Tenrecid mammals endemic to the Malagasy region.</title>
        <authorList>
            <person name="Cordonin C."/>
            <person name="Toty C."/>
        </authorList>
    </citation>
    <scope>NUCLEOTIDE SEQUENCE [LARGE SCALE GENOMIC DNA]</scope>
    <source>
        <strain evidence="1 2">MDI222</strain>
    </source>
</reference>
<dbReference type="Proteomes" id="UP000258889">
    <property type="component" value="Chromosome i"/>
</dbReference>
<sequence length="95" mass="11129">MFLERKTVPSMIFLIRQSQEKAGGGNEKHFRSLWIARLCFRKEPKSFPLRGFLIIFAPYGSLDRYQNSSLLVLLLRINIRGKNSMFCKLKLYGLM</sequence>
<proteinExistence type="predicted"/>
<protein>
    <recommendedName>
        <fullName evidence="3">DUF1564 family protein</fullName>
    </recommendedName>
</protein>
<accession>A0ABM6YCE8</accession>
<evidence type="ECO:0000313" key="1">
    <source>
        <dbReference type="EMBL" id="AXR65724.1"/>
    </source>
</evidence>
<evidence type="ECO:0008006" key="3">
    <source>
        <dbReference type="Google" id="ProtNLM"/>
    </source>
</evidence>